<evidence type="ECO:0000313" key="9">
    <source>
        <dbReference type="EMBL" id="EAX90366.1"/>
    </source>
</evidence>
<keyword evidence="3 6" id="KW-0812">Transmembrane</keyword>
<evidence type="ECO:0000313" key="10">
    <source>
        <dbReference type="Proteomes" id="UP000001542"/>
    </source>
</evidence>
<dbReference type="PANTHER" id="PTHR10984:SF25">
    <property type="entry name" value="ENDOPLASMIC RETICULUM-GOLGI INTERMEDIATE COMPARTMENT PROTEIN 3"/>
    <property type="match status" value="1"/>
</dbReference>
<evidence type="ECO:0000259" key="7">
    <source>
        <dbReference type="Pfam" id="PF07970"/>
    </source>
</evidence>
<dbReference type="Pfam" id="PF07970">
    <property type="entry name" value="COPIIcoated_ERV"/>
    <property type="match status" value="1"/>
</dbReference>
<evidence type="ECO:0000256" key="3">
    <source>
        <dbReference type="ARBA" id="ARBA00022692"/>
    </source>
</evidence>
<dbReference type="OMA" id="MHVHDFL"/>
<organism evidence="9 10">
    <name type="scientific">Trichomonas vaginalis (strain ATCC PRA-98 / G3)</name>
    <dbReference type="NCBI Taxonomy" id="412133"/>
    <lineage>
        <taxon>Eukaryota</taxon>
        <taxon>Metamonada</taxon>
        <taxon>Parabasalia</taxon>
        <taxon>Trichomonadida</taxon>
        <taxon>Trichomonadidae</taxon>
        <taxon>Trichomonas</taxon>
    </lineage>
</organism>
<comment type="subcellular location">
    <subcellularLocation>
        <location evidence="1">Membrane</location>
        <topology evidence="1">Multi-pass membrane protein</topology>
    </subcellularLocation>
</comment>
<dbReference type="eggNOG" id="KOG2667">
    <property type="taxonomic scope" value="Eukaryota"/>
</dbReference>
<dbReference type="PANTHER" id="PTHR10984">
    <property type="entry name" value="ENDOPLASMIC RETICULUM-GOLGI INTERMEDIATE COMPARTMENT PROTEIN"/>
    <property type="match status" value="1"/>
</dbReference>
<dbReference type="EMBL" id="DS114114">
    <property type="protein sequence ID" value="EAX90366.1"/>
    <property type="molecule type" value="Genomic_DNA"/>
</dbReference>
<dbReference type="Proteomes" id="UP000001542">
    <property type="component" value="Unassembled WGS sequence"/>
</dbReference>
<feature type="transmembrane region" description="Helical" evidence="6">
    <location>
        <begin position="21"/>
        <end position="40"/>
    </location>
</feature>
<protein>
    <recommendedName>
        <fullName evidence="11">Endoplasmic reticulum vesicle transporter C-terminal domain-containing protein</fullName>
    </recommendedName>
</protein>
<sequence length="364" mass="41199">MRFSKLDLFEKLDNNHRTGTTTGGILSLITIGLIISLFVIEIKSFLNPPLRQRLSVVNKRPTEADGVTITKESQEKTKVNFDIFFPNAPCYLLHFDLIDAVSQLDLFTYNQNITYTRFSSDGKIIGDFDHSARFNTSKVTECGFCNATKGLKDKYKCCNTCQQVLEVAQVFRVVDIPQCSDKVKELKKMQNEGCRIKGNFETIKIKAEFHISPGYSVIDEDGVHAHDVSSFIDDVSELNLSYKLNHCRFGDQNHSQLDGFSTIQKQIGYFYAVYTIDVSENNDYSTAYMEQVDNGTLVPGIVFKYDFGIITAKSFPDRPPLIHLFSNLVSMAGGVAMIFYILDYALFSSIKQRKIHKNSKLTPI</sequence>
<evidence type="ECO:0000256" key="4">
    <source>
        <dbReference type="ARBA" id="ARBA00022989"/>
    </source>
</evidence>
<dbReference type="GO" id="GO:0016020">
    <property type="term" value="C:membrane"/>
    <property type="evidence" value="ECO:0007669"/>
    <property type="project" value="UniProtKB-SubCell"/>
</dbReference>
<dbReference type="InParanoid" id="A2FXJ9"/>
<comment type="similarity">
    <text evidence="2">Belongs to the ERGIC family.</text>
</comment>
<dbReference type="VEuPathDB" id="TrichDB:TVAGG3_0708090"/>
<evidence type="ECO:0000256" key="1">
    <source>
        <dbReference type="ARBA" id="ARBA00004141"/>
    </source>
</evidence>
<dbReference type="KEGG" id="tva:4748049"/>
<evidence type="ECO:0000256" key="6">
    <source>
        <dbReference type="SAM" id="Phobius"/>
    </source>
</evidence>
<dbReference type="InterPro" id="IPR039542">
    <property type="entry name" value="Erv_N"/>
</dbReference>
<keyword evidence="5 6" id="KW-0472">Membrane</keyword>
<gene>
    <name evidence="9" type="ORF">TVAG_036780</name>
</gene>
<dbReference type="GO" id="GO:0030134">
    <property type="term" value="C:COPII-coated ER to Golgi transport vesicle"/>
    <property type="evidence" value="ECO:0000318"/>
    <property type="project" value="GO_Central"/>
</dbReference>
<dbReference type="AlphaFoldDB" id="A2FXJ9"/>
<evidence type="ECO:0008006" key="11">
    <source>
        <dbReference type="Google" id="ProtNLM"/>
    </source>
</evidence>
<feature type="transmembrane region" description="Helical" evidence="6">
    <location>
        <begin position="324"/>
        <end position="347"/>
    </location>
</feature>
<dbReference type="OrthoDB" id="270930at2759"/>
<proteinExistence type="inferred from homology"/>
<reference evidence="9" key="1">
    <citation type="submission" date="2006-10" db="EMBL/GenBank/DDBJ databases">
        <authorList>
            <person name="Amadeo P."/>
            <person name="Zhao Q."/>
            <person name="Wortman J."/>
            <person name="Fraser-Liggett C."/>
            <person name="Carlton J."/>
        </authorList>
    </citation>
    <scope>NUCLEOTIDE SEQUENCE</scope>
    <source>
        <strain evidence="9">G3</strain>
    </source>
</reference>
<feature type="domain" description="Endoplasmic reticulum vesicle transporter N-terminal" evidence="8">
    <location>
        <begin position="4"/>
        <end position="103"/>
    </location>
</feature>
<dbReference type="GO" id="GO:0005783">
    <property type="term" value="C:endoplasmic reticulum"/>
    <property type="evidence" value="ECO:0000318"/>
    <property type="project" value="GO_Central"/>
</dbReference>
<feature type="domain" description="Endoplasmic reticulum vesicle transporter C-terminal" evidence="7">
    <location>
        <begin position="153"/>
        <end position="343"/>
    </location>
</feature>
<dbReference type="VEuPathDB" id="TrichDB:TVAG_036780"/>
<dbReference type="Pfam" id="PF13850">
    <property type="entry name" value="ERGIC_N"/>
    <property type="match status" value="1"/>
</dbReference>
<name>A2FXJ9_TRIV3</name>
<keyword evidence="10" id="KW-1185">Reference proteome</keyword>
<evidence type="ECO:0000259" key="8">
    <source>
        <dbReference type="Pfam" id="PF13850"/>
    </source>
</evidence>
<evidence type="ECO:0000256" key="2">
    <source>
        <dbReference type="ARBA" id="ARBA00005648"/>
    </source>
</evidence>
<dbReference type="STRING" id="5722.A2FXJ9"/>
<accession>A2FXJ9</accession>
<dbReference type="InterPro" id="IPR012936">
    <property type="entry name" value="Erv_C"/>
</dbReference>
<dbReference type="InterPro" id="IPR045888">
    <property type="entry name" value="Erv"/>
</dbReference>
<keyword evidence="4 6" id="KW-1133">Transmembrane helix</keyword>
<evidence type="ECO:0000256" key="5">
    <source>
        <dbReference type="ARBA" id="ARBA00023136"/>
    </source>
</evidence>
<reference evidence="9" key="2">
    <citation type="journal article" date="2007" name="Science">
        <title>Draft genome sequence of the sexually transmitted pathogen Trichomonas vaginalis.</title>
        <authorList>
            <person name="Carlton J.M."/>
            <person name="Hirt R.P."/>
            <person name="Silva J.C."/>
            <person name="Delcher A.L."/>
            <person name="Schatz M."/>
            <person name="Zhao Q."/>
            <person name="Wortman J.R."/>
            <person name="Bidwell S.L."/>
            <person name="Alsmark U.C.M."/>
            <person name="Besteiro S."/>
            <person name="Sicheritz-Ponten T."/>
            <person name="Noel C.J."/>
            <person name="Dacks J.B."/>
            <person name="Foster P.G."/>
            <person name="Simillion C."/>
            <person name="Van de Peer Y."/>
            <person name="Miranda-Saavedra D."/>
            <person name="Barton G.J."/>
            <person name="Westrop G.D."/>
            <person name="Mueller S."/>
            <person name="Dessi D."/>
            <person name="Fiori P.L."/>
            <person name="Ren Q."/>
            <person name="Paulsen I."/>
            <person name="Zhang H."/>
            <person name="Bastida-Corcuera F.D."/>
            <person name="Simoes-Barbosa A."/>
            <person name="Brown M.T."/>
            <person name="Hayes R.D."/>
            <person name="Mukherjee M."/>
            <person name="Okumura C.Y."/>
            <person name="Schneider R."/>
            <person name="Smith A.J."/>
            <person name="Vanacova S."/>
            <person name="Villalvazo M."/>
            <person name="Haas B.J."/>
            <person name="Pertea M."/>
            <person name="Feldblyum T.V."/>
            <person name="Utterback T.R."/>
            <person name="Shu C.L."/>
            <person name="Osoegawa K."/>
            <person name="de Jong P.J."/>
            <person name="Hrdy I."/>
            <person name="Horvathova L."/>
            <person name="Zubacova Z."/>
            <person name="Dolezal P."/>
            <person name="Malik S.B."/>
            <person name="Logsdon J.M. Jr."/>
            <person name="Henze K."/>
            <person name="Gupta A."/>
            <person name="Wang C.C."/>
            <person name="Dunne R.L."/>
            <person name="Upcroft J.A."/>
            <person name="Upcroft P."/>
            <person name="White O."/>
            <person name="Salzberg S.L."/>
            <person name="Tang P."/>
            <person name="Chiu C.-H."/>
            <person name="Lee Y.-S."/>
            <person name="Embley T.M."/>
            <person name="Coombs G.H."/>
            <person name="Mottram J.C."/>
            <person name="Tachezy J."/>
            <person name="Fraser-Liggett C.M."/>
            <person name="Johnson P.J."/>
        </authorList>
    </citation>
    <scope>NUCLEOTIDE SEQUENCE [LARGE SCALE GENOMIC DNA]</scope>
    <source>
        <strain evidence="9">G3</strain>
    </source>
</reference>
<dbReference type="RefSeq" id="XP_001303296.1">
    <property type="nucleotide sequence ID" value="XM_001303295.1"/>
</dbReference>